<keyword evidence="3 7" id="KW-0812">Transmembrane</keyword>
<dbReference type="PANTHER" id="PTHR43731:SF14">
    <property type="entry name" value="PRESENILIN-ASSOCIATED RHOMBOID-LIKE PROTEIN, MITOCHONDRIAL"/>
    <property type="match status" value="1"/>
</dbReference>
<dbReference type="Pfam" id="PF01694">
    <property type="entry name" value="Rhomboid"/>
    <property type="match status" value="1"/>
</dbReference>
<feature type="transmembrane region" description="Helical" evidence="7">
    <location>
        <begin position="141"/>
        <end position="161"/>
    </location>
</feature>
<evidence type="ECO:0000256" key="2">
    <source>
        <dbReference type="ARBA" id="ARBA00009045"/>
    </source>
</evidence>
<feature type="transmembrane region" description="Helical" evidence="7">
    <location>
        <begin position="87"/>
        <end position="106"/>
    </location>
</feature>
<feature type="transmembrane region" description="Helical" evidence="7">
    <location>
        <begin position="43"/>
        <end position="67"/>
    </location>
</feature>
<feature type="domain" description="Peptidase S54 rhomboid" evidence="8">
    <location>
        <begin position="41"/>
        <end position="195"/>
    </location>
</feature>
<reference evidence="10" key="1">
    <citation type="journal article" date="2019" name="Int. J. Syst. Evol. Microbiol.">
        <title>The Global Catalogue of Microorganisms (GCM) 10K type strain sequencing project: providing services to taxonomists for standard genome sequencing and annotation.</title>
        <authorList>
            <consortium name="The Broad Institute Genomics Platform"/>
            <consortium name="The Broad Institute Genome Sequencing Center for Infectious Disease"/>
            <person name="Wu L."/>
            <person name="Ma J."/>
        </authorList>
    </citation>
    <scope>NUCLEOTIDE SEQUENCE [LARGE SCALE GENOMIC DNA]</scope>
    <source>
        <strain evidence="10">JCM 17924</strain>
    </source>
</reference>
<comment type="caution">
    <text evidence="9">The sequence shown here is derived from an EMBL/GenBank/DDBJ whole genome shotgun (WGS) entry which is preliminary data.</text>
</comment>
<dbReference type="InterPro" id="IPR050925">
    <property type="entry name" value="Rhomboid_protease_S54"/>
</dbReference>
<dbReference type="InterPro" id="IPR022764">
    <property type="entry name" value="Peptidase_S54_rhomboid_dom"/>
</dbReference>
<proteinExistence type="inferred from homology"/>
<dbReference type="InterPro" id="IPR035952">
    <property type="entry name" value="Rhomboid-like_sf"/>
</dbReference>
<dbReference type="GO" id="GO:0006508">
    <property type="term" value="P:proteolysis"/>
    <property type="evidence" value="ECO:0007669"/>
    <property type="project" value="UniProtKB-KW"/>
</dbReference>
<feature type="transmembrane region" description="Helical" evidence="7">
    <location>
        <begin position="6"/>
        <end position="22"/>
    </location>
</feature>
<evidence type="ECO:0000256" key="6">
    <source>
        <dbReference type="ARBA" id="ARBA00023136"/>
    </source>
</evidence>
<comment type="subcellular location">
    <subcellularLocation>
        <location evidence="1">Membrane</location>
        <topology evidence="1">Multi-pass membrane protein</topology>
    </subcellularLocation>
</comment>
<gene>
    <name evidence="9" type="ORF">GCM10023186_38550</name>
</gene>
<evidence type="ECO:0000256" key="3">
    <source>
        <dbReference type="ARBA" id="ARBA00022692"/>
    </source>
</evidence>
<sequence>MQFDAVLILIGVTCAVSMYAWSNPGLTESWIMSPYLVRKRNEWYRFITSGFLHADISHLAFNMLAFYSLSRPARYFYADAFGPTNGLLLFLLLYLGGIVVSDIPTYFKHRDDYDYRSLGASGGVSSVIFASILLMPTAKLMIFPLPLEIPGFIWGAIYLAYSYYQSRRIAADGINHDAHFYGALYGIVLTIIMLPQSILNFFLQIRQFLA</sequence>
<dbReference type="Gene3D" id="1.20.1540.10">
    <property type="entry name" value="Rhomboid-like"/>
    <property type="match status" value="1"/>
</dbReference>
<dbReference type="RefSeq" id="WP_345226927.1">
    <property type="nucleotide sequence ID" value="NZ_BAABHA010000015.1"/>
</dbReference>
<feature type="transmembrane region" description="Helical" evidence="7">
    <location>
        <begin position="118"/>
        <end position="135"/>
    </location>
</feature>
<evidence type="ECO:0000313" key="9">
    <source>
        <dbReference type="EMBL" id="GAA4390408.1"/>
    </source>
</evidence>
<dbReference type="Proteomes" id="UP001500454">
    <property type="component" value="Unassembled WGS sequence"/>
</dbReference>
<evidence type="ECO:0000313" key="10">
    <source>
        <dbReference type="Proteomes" id="UP001500454"/>
    </source>
</evidence>
<keyword evidence="9" id="KW-0645">Protease</keyword>
<keyword evidence="6 7" id="KW-0472">Membrane</keyword>
<protein>
    <submittedName>
        <fullName evidence="9">Rhomboid family intramembrane serine protease</fullName>
    </submittedName>
</protein>
<evidence type="ECO:0000256" key="1">
    <source>
        <dbReference type="ARBA" id="ARBA00004141"/>
    </source>
</evidence>
<name>A0ABP8JGH6_9BACT</name>
<evidence type="ECO:0000256" key="4">
    <source>
        <dbReference type="ARBA" id="ARBA00022801"/>
    </source>
</evidence>
<organism evidence="9 10">
    <name type="scientific">Hymenobacter koreensis</name>
    <dbReference type="NCBI Taxonomy" id="1084523"/>
    <lineage>
        <taxon>Bacteria</taxon>
        <taxon>Pseudomonadati</taxon>
        <taxon>Bacteroidota</taxon>
        <taxon>Cytophagia</taxon>
        <taxon>Cytophagales</taxon>
        <taxon>Hymenobacteraceae</taxon>
        <taxon>Hymenobacter</taxon>
    </lineage>
</organism>
<keyword evidence="5 7" id="KW-1133">Transmembrane helix</keyword>
<evidence type="ECO:0000256" key="7">
    <source>
        <dbReference type="SAM" id="Phobius"/>
    </source>
</evidence>
<dbReference type="GO" id="GO:0008233">
    <property type="term" value="F:peptidase activity"/>
    <property type="evidence" value="ECO:0007669"/>
    <property type="project" value="UniProtKB-KW"/>
</dbReference>
<dbReference type="PANTHER" id="PTHR43731">
    <property type="entry name" value="RHOMBOID PROTEASE"/>
    <property type="match status" value="1"/>
</dbReference>
<dbReference type="SUPFAM" id="SSF144091">
    <property type="entry name" value="Rhomboid-like"/>
    <property type="match status" value="1"/>
</dbReference>
<evidence type="ECO:0000259" key="8">
    <source>
        <dbReference type="Pfam" id="PF01694"/>
    </source>
</evidence>
<evidence type="ECO:0000256" key="5">
    <source>
        <dbReference type="ARBA" id="ARBA00022989"/>
    </source>
</evidence>
<dbReference type="EMBL" id="BAABHA010000015">
    <property type="protein sequence ID" value="GAA4390408.1"/>
    <property type="molecule type" value="Genomic_DNA"/>
</dbReference>
<keyword evidence="4" id="KW-0378">Hydrolase</keyword>
<keyword evidence="10" id="KW-1185">Reference proteome</keyword>
<comment type="similarity">
    <text evidence="2">Belongs to the peptidase S54 family.</text>
</comment>
<accession>A0ABP8JGH6</accession>
<feature type="transmembrane region" description="Helical" evidence="7">
    <location>
        <begin position="182"/>
        <end position="203"/>
    </location>
</feature>